<sequence length="924" mass="102177">MTEPSLGRHLREQSDPQAGADRPGSMFVGASNFNAANSQFQSATTINIEHDGDAQIHQAATTINNSWKTNDVFAIRSWLKAPDPSTNFVAACDKRTPGTGEWIFFHPQFVEWREATSGTLWIQGKVGAGKTFVSTAIIQELKADSASLCCYYYFDNRDNSQTKTNARGLLQSLLLQTATRSGGVHPALHGLYTKCTEGLMEPTTAELSATLEVVSKDLRPVYLVLDAMDECSEAFDVLKHLAYLKKNLCIAVTSRYLATDYDVSWYIHLDHTEYFHQDIAQYLEEKFRHRKLKPELLTEIIDQLSEGAQGQFRWVDCQVTVLERCKTPKSMREALKKLPNTLEETYTLAIDRMSKGEHVKDAGQLLMWLVYAFEPLSIAQVTEILAVDLEDQTFDPDMRSLELENGTYEILDSTLITVDVEKVVKLAHNSVKEFLTQTHAEMHTSKMFKINEDLAHATICQTCVIYLLQFNKEGILPEEEETFEELYPLGIYAAEHWASHMQNLDDEVPDHKTAKDLVISLLKDSSQFTYVNWIRIHAPDQERWGQTYKPTLDQSEIQSQLYYMASSNALSIFEHVLLENLADVNAQGGAYGNALQAACLRGNKEMVQLLLEHEADVNAQGGEHGNALQAASIEGNKDIVQLLLEHEADLNAQGGHYGNALQAACLIGNKDIVQLLLEHEADVSAQGGQYGNALQAASFEANEDIIQLLLEHKADVNAQGEEYGNALQVACLRGNKDIVQLLLEHKADVNAQGGEYGNALQAASWMGNKDIVQLLLDHKADVNAQGGKYGNALHAASIEGNKDIVQLLLEHKADVNAQGETDVNAQGGKYGNALQAACFSGHKDIVQLLLEHKADVNAEGGEYGNALQAAAASKSRNNLDIVQLLLEHEADVNAQEGHYGNALHAASIRGNEAIVQLLLEHKAM</sequence>
<dbReference type="Proteomes" id="UP000772434">
    <property type="component" value="Unassembled WGS sequence"/>
</dbReference>
<feature type="repeat" description="ANK" evidence="2">
    <location>
        <begin position="788"/>
        <end position="820"/>
    </location>
</feature>
<dbReference type="InterPro" id="IPR027417">
    <property type="entry name" value="P-loop_NTPase"/>
</dbReference>
<comment type="caution">
    <text evidence="6">The sequence shown here is derived from an EMBL/GenBank/DDBJ whole genome shotgun (WGS) entry which is preliminary data.</text>
</comment>
<feature type="region of interest" description="Disordered" evidence="3">
    <location>
        <begin position="1"/>
        <end position="26"/>
    </location>
</feature>
<organism evidence="6 7">
    <name type="scientific">Rhodocollybia butyracea</name>
    <dbReference type="NCBI Taxonomy" id="206335"/>
    <lineage>
        <taxon>Eukaryota</taxon>
        <taxon>Fungi</taxon>
        <taxon>Dikarya</taxon>
        <taxon>Basidiomycota</taxon>
        <taxon>Agaricomycotina</taxon>
        <taxon>Agaricomycetes</taxon>
        <taxon>Agaricomycetidae</taxon>
        <taxon>Agaricales</taxon>
        <taxon>Marasmiineae</taxon>
        <taxon>Omphalotaceae</taxon>
        <taxon>Rhodocollybia</taxon>
    </lineage>
</organism>
<feature type="repeat" description="ANK" evidence="2">
    <location>
        <begin position="755"/>
        <end position="787"/>
    </location>
</feature>
<evidence type="ECO:0000256" key="2">
    <source>
        <dbReference type="PROSITE-ProRule" id="PRU00023"/>
    </source>
</evidence>
<feature type="repeat" description="ANK" evidence="2">
    <location>
        <begin position="590"/>
        <end position="622"/>
    </location>
</feature>
<evidence type="ECO:0000256" key="3">
    <source>
        <dbReference type="SAM" id="MobiDB-lite"/>
    </source>
</evidence>
<dbReference type="EMBL" id="JADNRY010000073">
    <property type="protein sequence ID" value="KAF9067409.1"/>
    <property type="molecule type" value="Genomic_DNA"/>
</dbReference>
<dbReference type="Pfam" id="PF12796">
    <property type="entry name" value="Ank_2"/>
    <property type="match status" value="4"/>
</dbReference>
<dbReference type="Pfam" id="PF24883">
    <property type="entry name" value="NPHP3_N"/>
    <property type="match status" value="1"/>
</dbReference>
<dbReference type="PANTHER" id="PTHR10039:SF16">
    <property type="entry name" value="GPI INOSITOL-DEACYLASE"/>
    <property type="match status" value="1"/>
</dbReference>
<protein>
    <submittedName>
        <fullName evidence="6">Ankyrin repeat-containing domain protein</fullName>
    </submittedName>
</protein>
<evidence type="ECO:0000259" key="4">
    <source>
        <dbReference type="Pfam" id="PF22939"/>
    </source>
</evidence>
<feature type="domain" description="Nephrocystin 3-like N-terminal" evidence="5">
    <location>
        <begin position="98"/>
        <end position="255"/>
    </location>
</feature>
<feature type="repeat" description="ANK" evidence="2">
    <location>
        <begin position="689"/>
        <end position="721"/>
    </location>
</feature>
<dbReference type="PANTHER" id="PTHR10039">
    <property type="entry name" value="AMELOGENIN"/>
    <property type="match status" value="1"/>
</dbReference>
<reference evidence="6" key="1">
    <citation type="submission" date="2020-11" db="EMBL/GenBank/DDBJ databases">
        <authorList>
            <consortium name="DOE Joint Genome Institute"/>
            <person name="Ahrendt S."/>
            <person name="Riley R."/>
            <person name="Andreopoulos W."/>
            <person name="Labutti K."/>
            <person name="Pangilinan J."/>
            <person name="Ruiz-Duenas F.J."/>
            <person name="Barrasa J.M."/>
            <person name="Sanchez-Garcia M."/>
            <person name="Camarero S."/>
            <person name="Miyauchi S."/>
            <person name="Serrano A."/>
            <person name="Linde D."/>
            <person name="Babiker R."/>
            <person name="Drula E."/>
            <person name="Ayuso-Fernandez I."/>
            <person name="Pacheco R."/>
            <person name="Padilla G."/>
            <person name="Ferreira P."/>
            <person name="Barriuso J."/>
            <person name="Kellner H."/>
            <person name="Castanera R."/>
            <person name="Alfaro M."/>
            <person name="Ramirez L."/>
            <person name="Pisabarro A.G."/>
            <person name="Kuo A."/>
            <person name="Tritt A."/>
            <person name="Lipzen A."/>
            <person name="He G."/>
            <person name="Yan M."/>
            <person name="Ng V."/>
            <person name="Cullen D."/>
            <person name="Martin F."/>
            <person name="Rosso M.-N."/>
            <person name="Henrissat B."/>
            <person name="Hibbett D."/>
            <person name="Martinez A.T."/>
            <person name="Grigoriev I.V."/>
        </authorList>
    </citation>
    <scope>NUCLEOTIDE SEQUENCE</scope>
    <source>
        <strain evidence="6">AH 40177</strain>
    </source>
</reference>
<dbReference type="Pfam" id="PF00023">
    <property type="entry name" value="Ank"/>
    <property type="match status" value="1"/>
</dbReference>
<dbReference type="Gene3D" id="1.25.40.20">
    <property type="entry name" value="Ankyrin repeat-containing domain"/>
    <property type="match status" value="3"/>
</dbReference>
<dbReference type="Gene3D" id="3.40.50.300">
    <property type="entry name" value="P-loop containing nucleotide triphosphate hydrolases"/>
    <property type="match status" value="1"/>
</dbReference>
<dbReference type="InterPro" id="IPR056884">
    <property type="entry name" value="NPHP3-like_N"/>
</dbReference>
<dbReference type="SMART" id="SM00248">
    <property type="entry name" value="ANK"/>
    <property type="match status" value="11"/>
</dbReference>
<keyword evidence="7" id="KW-1185">Reference proteome</keyword>
<dbReference type="Pfam" id="PF22939">
    <property type="entry name" value="WHD_GPIID"/>
    <property type="match status" value="1"/>
</dbReference>
<dbReference type="PROSITE" id="PS50088">
    <property type="entry name" value="ANK_REPEAT"/>
    <property type="match status" value="7"/>
</dbReference>
<feature type="repeat" description="ANK" evidence="2">
    <location>
        <begin position="829"/>
        <end position="861"/>
    </location>
</feature>
<proteinExistence type="predicted"/>
<dbReference type="InterPro" id="IPR054471">
    <property type="entry name" value="GPIID_WHD"/>
</dbReference>
<dbReference type="AlphaFoldDB" id="A0A9P5PKF2"/>
<evidence type="ECO:0000313" key="6">
    <source>
        <dbReference type="EMBL" id="KAF9067409.1"/>
    </source>
</evidence>
<keyword evidence="2" id="KW-0040">ANK repeat</keyword>
<evidence type="ECO:0000259" key="5">
    <source>
        <dbReference type="Pfam" id="PF24883"/>
    </source>
</evidence>
<evidence type="ECO:0000313" key="7">
    <source>
        <dbReference type="Proteomes" id="UP000772434"/>
    </source>
</evidence>
<feature type="repeat" description="ANK" evidence="2">
    <location>
        <begin position="722"/>
        <end position="754"/>
    </location>
</feature>
<dbReference type="OrthoDB" id="194358at2759"/>
<keyword evidence="1" id="KW-0677">Repeat</keyword>
<feature type="domain" description="GPI inositol-deacylase winged helix" evidence="4">
    <location>
        <begin position="351"/>
        <end position="438"/>
    </location>
</feature>
<dbReference type="SUPFAM" id="SSF48403">
    <property type="entry name" value="Ankyrin repeat"/>
    <property type="match status" value="1"/>
</dbReference>
<evidence type="ECO:0000256" key="1">
    <source>
        <dbReference type="ARBA" id="ARBA00022737"/>
    </source>
</evidence>
<dbReference type="InterPro" id="IPR036770">
    <property type="entry name" value="Ankyrin_rpt-contain_sf"/>
</dbReference>
<name>A0A9P5PKF2_9AGAR</name>
<gene>
    <name evidence="6" type="ORF">BDP27DRAFT_1422836</name>
</gene>
<feature type="repeat" description="ANK" evidence="2">
    <location>
        <begin position="623"/>
        <end position="655"/>
    </location>
</feature>
<dbReference type="PROSITE" id="PS50297">
    <property type="entry name" value="ANK_REP_REGION"/>
    <property type="match status" value="4"/>
</dbReference>
<dbReference type="InterPro" id="IPR002110">
    <property type="entry name" value="Ankyrin_rpt"/>
</dbReference>
<accession>A0A9P5PKF2</accession>
<dbReference type="SUPFAM" id="SSF52540">
    <property type="entry name" value="P-loop containing nucleoside triphosphate hydrolases"/>
    <property type="match status" value="1"/>
</dbReference>